<dbReference type="InterPro" id="IPR029020">
    <property type="entry name" value="Ammonium/urea_transptr"/>
</dbReference>
<dbReference type="EMBL" id="AGNL01006596">
    <property type="protein sequence ID" value="EJK71920.1"/>
    <property type="molecule type" value="Genomic_DNA"/>
</dbReference>
<evidence type="ECO:0000256" key="2">
    <source>
        <dbReference type="ARBA" id="ARBA00005914"/>
    </source>
</evidence>
<proteinExistence type="inferred from homology"/>
<keyword evidence="3" id="KW-1003">Cell membrane</keyword>
<dbReference type="OrthoDB" id="426293at2759"/>
<evidence type="ECO:0000313" key="8">
    <source>
        <dbReference type="EMBL" id="EJK71920.1"/>
    </source>
</evidence>
<dbReference type="AlphaFoldDB" id="K0T2B7"/>
<evidence type="ECO:0000256" key="5">
    <source>
        <dbReference type="ARBA" id="ARBA00022989"/>
    </source>
</evidence>
<comment type="subcellular location">
    <subcellularLocation>
        <location evidence="1">Cell membrane</location>
        <topology evidence="1">Multi-pass membrane protein</topology>
    </subcellularLocation>
</comment>
<gene>
    <name evidence="8" type="ORF">THAOC_06594</name>
</gene>
<keyword evidence="5" id="KW-1133">Transmembrane helix</keyword>
<dbReference type="eggNOG" id="ENOG502S2GD">
    <property type="taxonomic scope" value="Eukaryota"/>
</dbReference>
<dbReference type="PANTHER" id="PTHR10464">
    <property type="entry name" value="UREA TRANSPORTER"/>
    <property type="match status" value="1"/>
</dbReference>
<name>K0T2B7_THAOC</name>
<dbReference type="GO" id="GO:0015204">
    <property type="term" value="F:urea transmembrane transporter activity"/>
    <property type="evidence" value="ECO:0007669"/>
    <property type="project" value="InterPro"/>
</dbReference>
<evidence type="ECO:0008006" key="10">
    <source>
        <dbReference type="Google" id="ProtNLM"/>
    </source>
</evidence>
<keyword evidence="6" id="KW-0472">Membrane</keyword>
<comment type="similarity">
    <text evidence="2">Belongs to the urea transporter family.</text>
</comment>
<accession>K0T2B7</accession>
<sequence length="248" mass="26061">MRLLWRSAGVVSSRGRRQRRAADSIFRRSEKSDTTTTGRVGVDVRTFPCEFRAAWLSSSVPSPNEEKNHHLDSCARGVGQIIFLNSVEGGGFVLISLAIGDPLLATLAGCGSFFSTTTARLFGGDEEMIRSGLYGYNGALIGCAASAFGSAYVPYAALATFVGACATAPLTHVLGKSLSTPQFTWVFNAVTLASLLSTRPLLGSGASAESTDIIATTPIVLESSFVGVSQIFLVDSPVIARLKGFPLG</sequence>
<reference evidence="8 9" key="1">
    <citation type="journal article" date="2012" name="Genome Biol.">
        <title>Genome and low-iron response of an oceanic diatom adapted to chronic iron limitation.</title>
        <authorList>
            <person name="Lommer M."/>
            <person name="Specht M."/>
            <person name="Roy A.S."/>
            <person name="Kraemer L."/>
            <person name="Andreson R."/>
            <person name="Gutowska M.A."/>
            <person name="Wolf J."/>
            <person name="Bergner S.V."/>
            <person name="Schilhabel M.B."/>
            <person name="Klostermeier U.C."/>
            <person name="Beiko R.G."/>
            <person name="Rosenstiel P."/>
            <person name="Hippler M."/>
            <person name="Laroche J."/>
        </authorList>
    </citation>
    <scope>NUCLEOTIDE SEQUENCE [LARGE SCALE GENOMIC DNA]</scope>
    <source>
        <strain evidence="8 9">CCMP1005</strain>
    </source>
</reference>
<keyword evidence="9" id="KW-1185">Reference proteome</keyword>
<comment type="caution">
    <text evidence="8">The sequence shown here is derived from an EMBL/GenBank/DDBJ whole genome shotgun (WGS) entry which is preliminary data.</text>
</comment>
<dbReference type="Gene3D" id="1.10.3430.10">
    <property type="entry name" value="Ammonium transporter AmtB like domains"/>
    <property type="match status" value="1"/>
</dbReference>
<organism evidence="8 9">
    <name type="scientific">Thalassiosira oceanica</name>
    <name type="common">Marine diatom</name>
    <dbReference type="NCBI Taxonomy" id="159749"/>
    <lineage>
        <taxon>Eukaryota</taxon>
        <taxon>Sar</taxon>
        <taxon>Stramenopiles</taxon>
        <taxon>Ochrophyta</taxon>
        <taxon>Bacillariophyta</taxon>
        <taxon>Coscinodiscophyceae</taxon>
        <taxon>Thalassiosirophycidae</taxon>
        <taxon>Thalassiosirales</taxon>
        <taxon>Thalassiosiraceae</taxon>
        <taxon>Thalassiosira</taxon>
    </lineage>
</organism>
<dbReference type="GO" id="GO:0005886">
    <property type="term" value="C:plasma membrane"/>
    <property type="evidence" value="ECO:0007669"/>
    <property type="project" value="UniProtKB-SubCell"/>
</dbReference>
<evidence type="ECO:0000256" key="4">
    <source>
        <dbReference type="ARBA" id="ARBA00022692"/>
    </source>
</evidence>
<dbReference type="Pfam" id="PF03253">
    <property type="entry name" value="UT"/>
    <property type="match status" value="1"/>
</dbReference>
<evidence type="ECO:0000256" key="1">
    <source>
        <dbReference type="ARBA" id="ARBA00004651"/>
    </source>
</evidence>
<dbReference type="InterPro" id="IPR004937">
    <property type="entry name" value="Urea_transporter"/>
</dbReference>
<evidence type="ECO:0000256" key="6">
    <source>
        <dbReference type="ARBA" id="ARBA00023136"/>
    </source>
</evidence>
<keyword evidence="4" id="KW-0812">Transmembrane</keyword>
<evidence type="ECO:0000313" key="9">
    <source>
        <dbReference type="Proteomes" id="UP000266841"/>
    </source>
</evidence>
<protein>
    <recommendedName>
        <fullName evidence="10">Urea transporter</fullName>
    </recommendedName>
</protein>
<evidence type="ECO:0000256" key="3">
    <source>
        <dbReference type="ARBA" id="ARBA00022475"/>
    </source>
</evidence>
<dbReference type="Proteomes" id="UP000266841">
    <property type="component" value="Unassembled WGS sequence"/>
</dbReference>
<evidence type="ECO:0000256" key="7">
    <source>
        <dbReference type="ARBA" id="ARBA00033993"/>
    </source>
</evidence>
<comment type="catalytic activity">
    <reaction evidence="7">
        <text>urea(in) = urea(out)</text>
        <dbReference type="Rhea" id="RHEA:32799"/>
        <dbReference type="ChEBI" id="CHEBI:16199"/>
    </reaction>
</comment>
<dbReference type="PANTHER" id="PTHR10464:SF4">
    <property type="entry name" value="UREA TRANSPORTER"/>
    <property type="match status" value="1"/>
</dbReference>